<feature type="domain" description="DUF6531" evidence="3">
    <location>
        <begin position="324"/>
        <end position="397"/>
    </location>
</feature>
<feature type="compositionally biased region" description="Low complexity" evidence="2">
    <location>
        <begin position="1"/>
        <end position="15"/>
    </location>
</feature>
<dbReference type="InterPro" id="IPR045351">
    <property type="entry name" value="DUF6531"/>
</dbReference>
<sequence>MSTPPGNPASAATPASAPPAPPAPLIAPTGNTPVDALASAVNAGAQPFQQLGNPKANTLDRVTGVVNGAVGSLGALDQLLNTGMALIPGANLVPGMPAAFIGVPHLGVPHAHAHPPSNGAPLPSVGETIGSGCVSVLIGDMPAARVLDVGIAPTCGGFAPVFEISTGSSNTFIGGARAARMAIDLTRHCNPLGVSGKEGVAEEAEKAGALKRTMHIAGMTAPLASSGLTAADQAVDGQGAQAAMTAAQTAADAVAMALSNLMGNDPGVEPGMGTLLIGNPSVLIGGFPMPDAQAMLMTGWGLRKKTKPAEDKPRTQQHECDGKGEPINPVTGNVENRFTDYETDEVVPFKWERYYSGAWREQRGILGYGFRHIFEHELRLLRTRAIYRDPRGRECEFRSTADGRYGGVCDGYELEQQDEIRFVLWHRREGNLYFERVRGTGAAARLAFHDRIGDRLELRWNSANVIERIAQADTNGNVRRTIGFQYDSHGRLADVLLTNHDGQVIQIAHYEYDARHCLVGHRDAMGGASTYTYDCGHRVTRLVNPNGYAFSYRYDSTGRCVESTGQDGMWHVKFRYQPGRTFVWEGDGGRWTILYNEAGTIVRIVDPYGGVQERVTDPAGRVIEEIDSGGRVLRWLYDDDGRNTGRIDRWGNGWPTKDEAPRLPNPHARTAHQTPLSLQWGDAGRTWPAETVLLPPDIARRAETLFARERADSLPTGQRDAAGRVIAHTDESGRTEWLRHDAAGNVLLRRDKDGRDHHYGVESWNLRERETDPLGNTVRYRYTPKRRIAAIVDANGNESAYTHDFKDRVTSVRRHGVLRETYAYDAGDRVIEKRDGAGNVLVRFEVGENGLYSKRICASGEVHAYEYDARGNVSKASTDEFDVSLSHDALDRRTADKRSGRGVEHVYAGTQLARTTYFDRFEVRYESLGDGEMRIHTPLVGSHTVHRASDGRILLCLGNGTHALYGFDAAGRCSGRIVWAGDGTTDMGWVHYQYSATGELWRVIDSAKGMTEYQYDAAHRLIGETRDGWPVRRYEYDPGGNLLSTPACEWIRFDEGNRLAASSCGVFRYNDRNHLCEELGANGRTAWHYNNLDLLVKVSWSNRGEVWTAQYDGLSRRVSKTMGSERTEYYWDGDRIAAEIAPDGMLRLYVYVNEIALLPFMFIDYPGVHASPDAGQAYFVFCNQAGLPEWIEDSNRRVVWRAKAIDAYGSVQVEEGQALEYDLRWPGHWLERELGLHYNRFRSYDPALGRYLQSDPKGQAGGINLYAYVANPLVSVDVLGLHGNDQTPASSEDGAQNPDLGTANEQPKEEPGNVPRKRPKLTKAQGNEIVEDIHRAGWDYYSSGEGTNEDGRNVTALTELEDGRIAITSNGKLSPGQIAVAYDRLGALGFDNKLDVVIPPDRKKIPLGYGGGEQYMYTPKNKDGTPGDPQVRTRPYTGRGYDPENPHYKPGSGNLKPKNFAPDRPAHEGHNHDDKVPGSACNHAEARGIQRGIDTGSRAVRQWTYSDASHKGYACHDCHRLQVHHKVTNETGVQ</sequence>
<dbReference type="OrthoDB" id="5445630at2"/>
<evidence type="ECO:0008006" key="7">
    <source>
        <dbReference type="Google" id="ProtNLM"/>
    </source>
</evidence>
<dbReference type="InterPro" id="IPR022385">
    <property type="entry name" value="Rhs_assc_core"/>
</dbReference>
<dbReference type="Pfam" id="PF05488">
    <property type="entry name" value="PAAR_motif"/>
    <property type="match status" value="1"/>
</dbReference>
<gene>
    <name evidence="5" type="ORF">EYW47_18810</name>
</gene>
<dbReference type="CDD" id="cd14740">
    <property type="entry name" value="PAAR_4"/>
    <property type="match status" value="1"/>
</dbReference>
<dbReference type="NCBIfam" id="TIGR03696">
    <property type="entry name" value="Rhs_assc_core"/>
    <property type="match status" value="1"/>
</dbReference>
<dbReference type="InterPro" id="IPR008727">
    <property type="entry name" value="PAAR_motif"/>
</dbReference>
<protein>
    <recommendedName>
        <fullName evidence="7">RHS repeat-associated protein</fullName>
    </recommendedName>
</protein>
<evidence type="ECO:0000259" key="3">
    <source>
        <dbReference type="Pfam" id="PF20148"/>
    </source>
</evidence>
<dbReference type="InterPro" id="IPR031325">
    <property type="entry name" value="RHS_repeat"/>
</dbReference>
<dbReference type="InterPro" id="IPR056823">
    <property type="entry name" value="TEN-like_YD-shell"/>
</dbReference>
<feature type="compositionally biased region" description="Pro residues" evidence="2">
    <location>
        <begin position="16"/>
        <end position="25"/>
    </location>
</feature>
<dbReference type="InterPro" id="IPR006530">
    <property type="entry name" value="YD"/>
</dbReference>
<dbReference type="Pfam" id="PF20148">
    <property type="entry name" value="DUF6531"/>
    <property type="match status" value="1"/>
</dbReference>
<dbReference type="Proteomes" id="UP000295722">
    <property type="component" value="Unassembled WGS sequence"/>
</dbReference>
<feature type="compositionally biased region" description="Polar residues" evidence="2">
    <location>
        <begin position="1284"/>
        <end position="1294"/>
    </location>
</feature>
<dbReference type="InterPro" id="IPR050708">
    <property type="entry name" value="T6SS_VgrG/RHS"/>
</dbReference>
<feature type="compositionally biased region" description="Basic and acidic residues" evidence="2">
    <location>
        <begin position="1464"/>
        <end position="1476"/>
    </location>
</feature>
<feature type="compositionally biased region" description="Basic and acidic residues" evidence="2">
    <location>
        <begin position="307"/>
        <end position="324"/>
    </location>
</feature>
<dbReference type="NCBIfam" id="TIGR01643">
    <property type="entry name" value="YD_repeat_2x"/>
    <property type="match status" value="3"/>
</dbReference>
<feature type="domain" description="Teneurin-like YD-shell" evidence="4">
    <location>
        <begin position="1002"/>
        <end position="1255"/>
    </location>
</feature>
<evidence type="ECO:0000313" key="6">
    <source>
        <dbReference type="Proteomes" id="UP000295722"/>
    </source>
</evidence>
<keyword evidence="1" id="KW-0677">Repeat</keyword>
<evidence type="ECO:0000259" key="4">
    <source>
        <dbReference type="Pfam" id="PF25023"/>
    </source>
</evidence>
<feature type="domain" description="Teneurin-like YD-shell" evidence="4">
    <location>
        <begin position="756"/>
        <end position="908"/>
    </location>
</feature>
<evidence type="ECO:0000256" key="2">
    <source>
        <dbReference type="SAM" id="MobiDB-lite"/>
    </source>
</evidence>
<dbReference type="PANTHER" id="PTHR32305:SF15">
    <property type="entry name" value="PROTEIN RHSA-RELATED"/>
    <property type="match status" value="1"/>
</dbReference>
<comment type="caution">
    <text evidence="5">The sequence shown here is derived from an EMBL/GenBank/DDBJ whole genome shotgun (WGS) entry which is preliminary data.</text>
</comment>
<feature type="region of interest" description="Disordered" evidence="2">
    <location>
        <begin position="305"/>
        <end position="332"/>
    </location>
</feature>
<dbReference type="RefSeq" id="WP_133196349.1">
    <property type="nucleotide sequence ID" value="NZ_JBHUCW010000037.1"/>
</dbReference>
<feature type="region of interest" description="Disordered" evidence="2">
    <location>
        <begin position="1"/>
        <end position="31"/>
    </location>
</feature>
<dbReference type="EMBL" id="SMRP01000009">
    <property type="protein sequence ID" value="TDG21949.1"/>
    <property type="molecule type" value="Genomic_DNA"/>
</dbReference>
<keyword evidence="6" id="KW-1185">Reference proteome</keyword>
<feature type="region of interest" description="Disordered" evidence="2">
    <location>
        <begin position="1284"/>
        <end position="1326"/>
    </location>
</feature>
<feature type="region of interest" description="Disordered" evidence="2">
    <location>
        <begin position="1417"/>
        <end position="1480"/>
    </location>
</feature>
<dbReference type="Gene3D" id="2.180.10.10">
    <property type="entry name" value="RHS repeat-associated core"/>
    <property type="match status" value="3"/>
</dbReference>
<dbReference type="Pfam" id="PF05593">
    <property type="entry name" value="RHS_repeat"/>
    <property type="match status" value="1"/>
</dbReference>
<evidence type="ECO:0000256" key="1">
    <source>
        <dbReference type="ARBA" id="ARBA00022737"/>
    </source>
</evidence>
<dbReference type="PANTHER" id="PTHR32305">
    <property type="match status" value="1"/>
</dbReference>
<evidence type="ECO:0000313" key="5">
    <source>
        <dbReference type="EMBL" id="TDG21949.1"/>
    </source>
</evidence>
<organism evidence="5 6">
    <name type="scientific">Paraburkholderia silviterrae</name>
    <dbReference type="NCBI Taxonomy" id="2528715"/>
    <lineage>
        <taxon>Bacteria</taxon>
        <taxon>Pseudomonadati</taxon>
        <taxon>Pseudomonadota</taxon>
        <taxon>Betaproteobacteria</taxon>
        <taxon>Burkholderiales</taxon>
        <taxon>Burkholderiaceae</taxon>
        <taxon>Paraburkholderia</taxon>
    </lineage>
</organism>
<proteinExistence type="predicted"/>
<dbReference type="PRINTS" id="PR00394">
    <property type="entry name" value="RHSPROTEIN"/>
</dbReference>
<accession>A0A4V2ZYS7</accession>
<dbReference type="Pfam" id="PF25023">
    <property type="entry name" value="TEN_YD-shell"/>
    <property type="match status" value="2"/>
</dbReference>
<name>A0A4V2ZYS7_9BURK</name>
<reference evidence="5 6" key="1">
    <citation type="submission" date="2019-03" db="EMBL/GenBank/DDBJ databases">
        <title>Paraburkholderia sp. 4M-K11, isolated from subtropical forest soil.</title>
        <authorList>
            <person name="Gao Z.-H."/>
            <person name="Qiu L.-H."/>
        </authorList>
    </citation>
    <scope>NUCLEOTIDE SEQUENCE [LARGE SCALE GENOMIC DNA]</scope>
    <source>
        <strain evidence="5 6">4M-K11</strain>
    </source>
</reference>